<keyword evidence="5" id="KW-1185">Reference proteome</keyword>
<feature type="DNA-binding region" description="H-T-H motif" evidence="2">
    <location>
        <begin position="38"/>
        <end position="57"/>
    </location>
</feature>
<proteinExistence type="predicted"/>
<feature type="domain" description="HTH tetR-type" evidence="3">
    <location>
        <begin position="15"/>
        <end position="75"/>
    </location>
</feature>
<dbReference type="EMBL" id="BAAALG010000002">
    <property type="protein sequence ID" value="GAA1092597.1"/>
    <property type="molecule type" value="Genomic_DNA"/>
</dbReference>
<keyword evidence="1 2" id="KW-0238">DNA-binding</keyword>
<evidence type="ECO:0000313" key="4">
    <source>
        <dbReference type="EMBL" id="GAA1092597.1"/>
    </source>
</evidence>
<reference evidence="4 5" key="1">
    <citation type="journal article" date="2019" name="Int. J. Syst. Evol. Microbiol.">
        <title>The Global Catalogue of Microorganisms (GCM) 10K type strain sequencing project: providing services to taxonomists for standard genome sequencing and annotation.</title>
        <authorList>
            <consortium name="The Broad Institute Genomics Platform"/>
            <consortium name="The Broad Institute Genome Sequencing Center for Infectious Disease"/>
            <person name="Wu L."/>
            <person name="Ma J."/>
        </authorList>
    </citation>
    <scope>NUCLEOTIDE SEQUENCE [LARGE SCALE GENOMIC DNA]</scope>
    <source>
        <strain evidence="4 5">JCM 13008</strain>
    </source>
</reference>
<dbReference type="Proteomes" id="UP001501581">
    <property type="component" value="Unassembled WGS sequence"/>
</dbReference>
<organism evidence="4 5">
    <name type="scientific">Nocardioides dubius</name>
    <dbReference type="NCBI Taxonomy" id="317019"/>
    <lineage>
        <taxon>Bacteria</taxon>
        <taxon>Bacillati</taxon>
        <taxon>Actinomycetota</taxon>
        <taxon>Actinomycetes</taxon>
        <taxon>Propionibacteriales</taxon>
        <taxon>Nocardioidaceae</taxon>
        <taxon>Nocardioides</taxon>
    </lineage>
</organism>
<evidence type="ECO:0000313" key="5">
    <source>
        <dbReference type="Proteomes" id="UP001501581"/>
    </source>
</evidence>
<dbReference type="InterPro" id="IPR009057">
    <property type="entry name" value="Homeodomain-like_sf"/>
</dbReference>
<dbReference type="Gene3D" id="1.10.357.10">
    <property type="entry name" value="Tetracycline Repressor, domain 2"/>
    <property type="match status" value="1"/>
</dbReference>
<dbReference type="Pfam" id="PF00440">
    <property type="entry name" value="TetR_N"/>
    <property type="match status" value="1"/>
</dbReference>
<dbReference type="RefSeq" id="WP_343990929.1">
    <property type="nucleotide sequence ID" value="NZ_BAAALG010000002.1"/>
</dbReference>
<dbReference type="PANTHER" id="PTHR30055:SF226">
    <property type="entry name" value="HTH-TYPE TRANSCRIPTIONAL REGULATOR PKSA"/>
    <property type="match status" value="1"/>
</dbReference>
<evidence type="ECO:0000256" key="1">
    <source>
        <dbReference type="ARBA" id="ARBA00023125"/>
    </source>
</evidence>
<dbReference type="InterPro" id="IPR001647">
    <property type="entry name" value="HTH_TetR"/>
</dbReference>
<dbReference type="InterPro" id="IPR050109">
    <property type="entry name" value="HTH-type_TetR-like_transc_reg"/>
</dbReference>
<comment type="caution">
    <text evidence="4">The sequence shown here is derived from an EMBL/GenBank/DDBJ whole genome shotgun (WGS) entry which is preliminary data.</text>
</comment>
<sequence length="214" mass="23080">MSARSERRSQSERSQGTRARLLRAAVEALLENGYAATSITEVQQRSGAGRGTVQHHFPTKADLMVAATAHVVEERLARTREAAAALAPGTDRLDALVDLVWLDLGSPAFLAALELWVAARTDAALRAALLPHERRLLAATGALFVGVLGPEHSDERTPVLVEFTIDVLTGLAMTTLLSDPHRTATATGRAVAVERWKRALRVLFTELDADTLFG</sequence>
<protein>
    <submittedName>
        <fullName evidence="4">TetR/AcrR family transcriptional regulator</fullName>
    </submittedName>
</protein>
<dbReference type="PRINTS" id="PR00455">
    <property type="entry name" value="HTHTETR"/>
</dbReference>
<evidence type="ECO:0000259" key="3">
    <source>
        <dbReference type="PROSITE" id="PS50977"/>
    </source>
</evidence>
<accession>A0ABN1TMR0</accession>
<dbReference type="SUPFAM" id="SSF46689">
    <property type="entry name" value="Homeodomain-like"/>
    <property type="match status" value="1"/>
</dbReference>
<dbReference type="PANTHER" id="PTHR30055">
    <property type="entry name" value="HTH-TYPE TRANSCRIPTIONAL REGULATOR RUTR"/>
    <property type="match status" value="1"/>
</dbReference>
<dbReference type="PROSITE" id="PS50977">
    <property type="entry name" value="HTH_TETR_2"/>
    <property type="match status" value="1"/>
</dbReference>
<name>A0ABN1TMR0_9ACTN</name>
<gene>
    <name evidence="4" type="ORF">GCM10009668_04570</name>
</gene>
<evidence type="ECO:0000256" key="2">
    <source>
        <dbReference type="PROSITE-ProRule" id="PRU00335"/>
    </source>
</evidence>